<proteinExistence type="predicted"/>
<dbReference type="InterPro" id="IPR057975">
    <property type="entry name" value="TPR_ANAPC2"/>
</dbReference>
<evidence type="ECO:0000313" key="2">
    <source>
        <dbReference type="EnsemblMetazoa" id="Aqu2.1.13925_001"/>
    </source>
</evidence>
<dbReference type="AlphaFoldDB" id="A0A1X7TGS8"/>
<dbReference type="PANTHER" id="PTHR45957:SF1">
    <property type="entry name" value="ANAPHASE-PROMOTING COMPLEX SUBUNIT 2"/>
    <property type="match status" value="1"/>
</dbReference>
<dbReference type="GO" id="GO:0005680">
    <property type="term" value="C:anaphase-promoting complex"/>
    <property type="evidence" value="ECO:0007669"/>
    <property type="project" value="TreeGrafter"/>
</dbReference>
<dbReference type="EnsemblMetazoa" id="Aqu2.1.13925_001">
    <property type="protein sequence ID" value="Aqu2.1.13925_001"/>
    <property type="gene ID" value="Aqu2.1.13925"/>
</dbReference>
<dbReference type="PANTHER" id="PTHR45957">
    <property type="entry name" value="ANAPHASE-PROMOTING COMPLEX SUBUNIT 2"/>
    <property type="match status" value="1"/>
</dbReference>
<evidence type="ECO:0000259" key="1">
    <source>
        <dbReference type="Pfam" id="PF25773"/>
    </source>
</evidence>
<dbReference type="STRING" id="400682.A0A1X7TGS8"/>
<name>A0A1X7TGS8_AMPQE</name>
<sequence length="219" mass="25414">MWVWFKIKDYVSDCCSDIFNENLLGVVTEELQDLLSGWLNAIYVRSGLVGYYITYTIAMDDYKSALVDLRECLRHVDLREELMESLTKVYESRLLHHGANTSDIITQYISSVRSLKLLDPTGVVLERVCEPVKAYLRTRSDTELVKGETVLLDLSDEYDDPDQDFEAWEPDPVDADPMKLSKSRQTSDIMISLVHIYGGQDLFVNEYYYYQLTMMLQEK</sequence>
<dbReference type="OrthoDB" id="5581181at2759"/>
<feature type="domain" description="Anaphase-promoting complex subunit 2 TPR repeats" evidence="1">
    <location>
        <begin position="58"/>
        <end position="139"/>
    </location>
</feature>
<reference evidence="2" key="1">
    <citation type="submission" date="2017-05" db="UniProtKB">
        <authorList>
            <consortium name="EnsemblMetazoa"/>
        </authorList>
    </citation>
    <scope>IDENTIFICATION</scope>
</reference>
<dbReference type="GO" id="GO:0070979">
    <property type="term" value="P:protein K11-linked ubiquitination"/>
    <property type="evidence" value="ECO:0007669"/>
    <property type="project" value="TreeGrafter"/>
</dbReference>
<dbReference type="InParanoid" id="A0A1X7TGS8"/>
<protein>
    <recommendedName>
        <fullName evidence="1">Anaphase-promoting complex subunit 2 TPR repeats domain-containing protein</fullName>
    </recommendedName>
</protein>
<dbReference type="InterPro" id="IPR044554">
    <property type="entry name" value="ANAPC2"/>
</dbReference>
<accession>A0A1X7TGS8</accession>
<dbReference type="GO" id="GO:0007091">
    <property type="term" value="P:metaphase/anaphase transition of mitotic cell cycle"/>
    <property type="evidence" value="ECO:0007669"/>
    <property type="project" value="TreeGrafter"/>
</dbReference>
<organism evidence="2">
    <name type="scientific">Amphimedon queenslandica</name>
    <name type="common">Sponge</name>
    <dbReference type="NCBI Taxonomy" id="400682"/>
    <lineage>
        <taxon>Eukaryota</taxon>
        <taxon>Metazoa</taxon>
        <taxon>Porifera</taxon>
        <taxon>Demospongiae</taxon>
        <taxon>Heteroscleromorpha</taxon>
        <taxon>Haplosclerida</taxon>
        <taxon>Niphatidae</taxon>
        <taxon>Amphimedon</taxon>
    </lineage>
</organism>
<dbReference type="Pfam" id="PF25773">
    <property type="entry name" value="TPR_ANAPC2"/>
    <property type="match status" value="1"/>
</dbReference>
<dbReference type="eggNOG" id="KOG2165">
    <property type="taxonomic scope" value="Eukaryota"/>
</dbReference>